<evidence type="ECO:0000256" key="6">
    <source>
        <dbReference type="ARBA" id="ARBA00023136"/>
    </source>
</evidence>
<dbReference type="AlphaFoldDB" id="A0A1I2TI67"/>
<dbReference type="Gene3D" id="3.30.240.20">
    <property type="entry name" value="bsu07140 like domains"/>
    <property type="match status" value="1"/>
</dbReference>
<dbReference type="InterPro" id="IPR048454">
    <property type="entry name" value="YetF_N"/>
</dbReference>
<dbReference type="EMBL" id="FOOT01000003">
    <property type="protein sequence ID" value="SFG62186.1"/>
    <property type="molecule type" value="Genomic_DNA"/>
</dbReference>
<name>A0A1I2TI67_9BACT</name>
<evidence type="ECO:0000313" key="11">
    <source>
        <dbReference type="Proteomes" id="UP000198724"/>
    </source>
</evidence>
<feature type="transmembrane region" description="Helical" evidence="7">
    <location>
        <begin position="44"/>
        <end position="61"/>
    </location>
</feature>
<evidence type="ECO:0000256" key="4">
    <source>
        <dbReference type="ARBA" id="ARBA00022692"/>
    </source>
</evidence>
<evidence type="ECO:0000259" key="9">
    <source>
        <dbReference type="Pfam" id="PF20730"/>
    </source>
</evidence>
<evidence type="ECO:0008006" key="12">
    <source>
        <dbReference type="Google" id="ProtNLM"/>
    </source>
</evidence>
<sequence length="174" mass="19159">MDKLLLDSWESVLRTLVIGVLAYVVLIIQLRLSGKRTLSKMNSFDFIVTVALGSTLATVLLSKDVSLMDGAMAFAVLIFLQYAITWASVRSKKLSNLVKATPVLLLYQGKFLREAMRAQRVTQEEILAAMRSQGIGSVEEVGAVILETEGSISVIKELESTESSVLQNVKRPLR</sequence>
<protein>
    <recommendedName>
        <fullName evidence="12">DUF421 domain-containing protein</fullName>
    </recommendedName>
</protein>
<dbReference type="GO" id="GO:0005886">
    <property type="term" value="C:plasma membrane"/>
    <property type="evidence" value="ECO:0007669"/>
    <property type="project" value="UniProtKB-SubCell"/>
</dbReference>
<evidence type="ECO:0000259" key="8">
    <source>
        <dbReference type="Pfam" id="PF04239"/>
    </source>
</evidence>
<dbReference type="PANTHER" id="PTHR34582">
    <property type="entry name" value="UPF0702 TRANSMEMBRANE PROTEIN YCAP"/>
    <property type="match status" value="1"/>
</dbReference>
<dbReference type="Pfam" id="PF04239">
    <property type="entry name" value="DUF421"/>
    <property type="match status" value="1"/>
</dbReference>
<comment type="similarity">
    <text evidence="2">Belongs to the UPF0702 family.</text>
</comment>
<evidence type="ECO:0000256" key="7">
    <source>
        <dbReference type="SAM" id="Phobius"/>
    </source>
</evidence>
<dbReference type="Pfam" id="PF20730">
    <property type="entry name" value="YetF_N"/>
    <property type="match status" value="1"/>
</dbReference>
<dbReference type="RefSeq" id="WP_092100496.1">
    <property type="nucleotide sequence ID" value="NZ_FOOT01000003.1"/>
</dbReference>
<keyword evidence="11" id="KW-1185">Reference proteome</keyword>
<feature type="transmembrane region" description="Helical" evidence="7">
    <location>
        <begin position="67"/>
        <end position="89"/>
    </location>
</feature>
<accession>A0A1I2TI67</accession>
<evidence type="ECO:0000256" key="1">
    <source>
        <dbReference type="ARBA" id="ARBA00004651"/>
    </source>
</evidence>
<keyword evidence="3" id="KW-1003">Cell membrane</keyword>
<reference evidence="11" key="1">
    <citation type="submission" date="2016-10" db="EMBL/GenBank/DDBJ databases">
        <authorList>
            <person name="Varghese N."/>
            <person name="Submissions S."/>
        </authorList>
    </citation>
    <scope>NUCLEOTIDE SEQUENCE [LARGE SCALE GENOMIC DNA]</scope>
    <source>
        <strain evidence="11">LP51</strain>
    </source>
</reference>
<dbReference type="InterPro" id="IPR007353">
    <property type="entry name" value="DUF421"/>
</dbReference>
<feature type="domain" description="YetF-like N-terminal transmembrane" evidence="9">
    <location>
        <begin position="20"/>
        <end position="86"/>
    </location>
</feature>
<keyword evidence="4 7" id="KW-0812">Transmembrane</keyword>
<evidence type="ECO:0000256" key="3">
    <source>
        <dbReference type="ARBA" id="ARBA00022475"/>
    </source>
</evidence>
<comment type="subcellular location">
    <subcellularLocation>
        <location evidence="1">Cell membrane</location>
        <topology evidence="1">Multi-pass membrane protein</topology>
    </subcellularLocation>
</comment>
<keyword evidence="6 7" id="KW-0472">Membrane</keyword>
<dbReference type="PANTHER" id="PTHR34582:SF6">
    <property type="entry name" value="UPF0702 TRANSMEMBRANE PROTEIN YCAP"/>
    <property type="match status" value="1"/>
</dbReference>
<keyword evidence="5 7" id="KW-1133">Transmembrane helix</keyword>
<proteinExistence type="inferred from homology"/>
<organism evidence="10 11">
    <name type="scientific">Pontibacter chinhatensis</name>
    <dbReference type="NCBI Taxonomy" id="1436961"/>
    <lineage>
        <taxon>Bacteria</taxon>
        <taxon>Pseudomonadati</taxon>
        <taxon>Bacteroidota</taxon>
        <taxon>Cytophagia</taxon>
        <taxon>Cytophagales</taxon>
        <taxon>Hymenobacteraceae</taxon>
        <taxon>Pontibacter</taxon>
    </lineage>
</organism>
<evidence type="ECO:0000256" key="5">
    <source>
        <dbReference type="ARBA" id="ARBA00022989"/>
    </source>
</evidence>
<feature type="transmembrane region" description="Helical" evidence="7">
    <location>
        <begin position="12"/>
        <end position="32"/>
    </location>
</feature>
<gene>
    <name evidence="10" type="ORF">SAMN05421739_10356</name>
</gene>
<dbReference type="STRING" id="1436961.SAMN05421739_10356"/>
<dbReference type="Proteomes" id="UP000198724">
    <property type="component" value="Unassembled WGS sequence"/>
</dbReference>
<evidence type="ECO:0000313" key="10">
    <source>
        <dbReference type="EMBL" id="SFG62186.1"/>
    </source>
</evidence>
<dbReference type="OrthoDB" id="9793799at2"/>
<evidence type="ECO:0000256" key="2">
    <source>
        <dbReference type="ARBA" id="ARBA00006448"/>
    </source>
</evidence>
<feature type="domain" description="YetF C-terminal" evidence="8">
    <location>
        <begin position="90"/>
        <end position="159"/>
    </location>
</feature>
<dbReference type="InterPro" id="IPR023090">
    <property type="entry name" value="UPF0702_alpha/beta_dom_sf"/>
</dbReference>